<dbReference type="RefSeq" id="XP_009856908.1">
    <property type="nucleotide sequence ID" value="XM_009858606.1"/>
</dbReference>
<reference evidence="2" key="1">
    <citation type="journal article" date="2011" name="Genetics">
        <title>Massive changes in genome architecture accompany the transition to self-fertility in the filamentous fungus Neurospora tetrasperma.</title>
        <authorList>
            <person name="Ellison C.E."/>
            <person name="Stajich J.E."/>
            <person name="Jacobson D.J."/>
            <person name="Natvig D.O."/>
            <person name="Lapidus A."/>
            <person name="Foster B."/>
            <person name="Aerts A."/>
            <person name="Riley R."/>
            <person name="Lindquist E.A."/>
            <person name="Grigoriev I.V."/>
            <person name="Taylor J.W."/>
        </authorList>
    </citation>
    <scope>NUCLEOTIDE SEQUENCE [LARGE SCALE GENOMIC DNA]</scope>
    <source>
        <strain evidence="2">FGSC 2508 / P0657</strain>
    </source>
</reference>
<dbReference type="AlphaFoldDB" id="F8N2C3"/>
<dbReference type="EMBL" id="GL891382">
    <property type="protein sequence ID" value="EGO53294.1"/>
    <property type="molecule type" value="Genomic_DNA"/>
</dbReference>
<protein>
    <submittedName>
        <fullName evidence="1">Uncharacterized protein</fullName>
    </submittedName>
</protein>
<evidence type="ECO:0000313" key="2">
    <source>
        <dbReference type="Proteomes" id="UP000008065"/>
    </source>
</evidence>
<name>F8N2C3_NEUT8</name>
<organism evidence="1 2">
    <name type="scientific">Neurospora tetrasperma (strain FGSC 2508 / ATCC MYA-4615 / P0657)</name>
    <dbReference type="NCBI Taxonomy" id="510951"/>
    <lineage>
        <taxon>Eukaryota</taxon>
        <taxon>Fungi</taxon>
        <taxon>Dikarya</taxon>
        <taxon>Ascomycota</taxon>
        <taxon>Pezizomycotina</taxon>
        <taxon>Sordariomycetes</taxon>
        <taxon>Sordariomycetidae</taxon>
        <taxon>Sordariales</taxon>
        <taxon>Sordariaceae</taxon>
        <taxon>Neurospora</taxon>
    </lineage>
</organism>
<evidence type="ECO:0000313" key="1">
    <source>
        <dbReference type="EMBL" id="EGO53294.1"/>
    </source>
</evidence>
<accession>F8N2C3</accession>
<sequence>KKTSTIKVLKAITPFINLEDNIVLDAITSNTGPTNLPPANYNAPIIISTLKKVRKYLTKENFNKKSTTIVYFHPPDSFI</sequence>
<dbReference type="GeneID" id="20828461"/>
<dbReference type="HOGENOM" id="CLU_185470_0_0_1"/>
<proteinExistence type="predicted"/>
<dbReference type="KEGG" id="nte:NEUTE1DRAFT55097"/>
<dbReference type="VEuPathDB" id="FungiDB:NEUTE1DRAFT_55097"/>
<dbReference type="Proteomes" id="UP000008065">
    <property type="component" value="Unassembled WGS sequence"/>
</dbReference>
<keyword evidence="2" id="KW-1185">Reference proteome</keyword>
<feature type="non-terminal residue" evidence="1">
    <location>
        <position position="1"/>
    </location>
</feature>
<gene>
    <name evidence="1" type="ORF">NEUTE1DRAFT_55097</name>
</gene>